<evidence type="ECO:0000313" key="1">
    <source>
        <dbReference type="EMBL" id="SMO99618.1"/>
    </source>
</evidence>
<evidence type="ECO:0000313" key="2">
    <source>
        <dbReference type="Proteomes" id="UP000320300"/>
    </source>
</evidence>
<reference evidence="1 2" key="1">
    <citation type="submission" date="2017-05" db="EMBL/GenBank/DDBJ databases">
        <authorList>
            <person name="Varghese N."/>
            <person name="Submissions S."/>
        </authorList>
    </citation>
    <scope>NUCLEOTIDE SEQUENCE [LARGE SCALE GENOMIC DNA]</scope>
    <source>
        <strain evidence="1 2">DSM 19036</strain>
    </source>
</reference>
<dbReference type="RefSeq" id="WP_142531346.1">
    <property type="nucleotide sequence ID" value="NZ_CBCSJO010000018.1"/>
</dbReference>
<dbReference type="InterPro" id="IPR052928">
    <property type="entry name" value="Desiccation-related_membrane"/>
</dbReference>
<sequence length="88" mass="9279">MKNTSNVIIGLLAGLAAGGALGILLAPEKGSETRDKLSQSLQDLGDSIRDLAADQIEKLTEAKIRIVSKVQGQAENGLENLQDDIEHA</sequence>
<dbReference type="PANTHER" id="PTHR35792:SF1">
    <property type="entry name" value="SLL0268 PROTEIN"/>
    <property type="match status" value="1"/>
</dbReference>
<proteinExistence type="predicted"/>
<dbReference type="AlphaFoldDB" id="A0A521FTY5"/>
<dbReference type="InterPro" id="IPR024623">
    <property type="entry name" value="YtxH"/>
</dbReference>
<protein>
    <submittedName>
        <fullName evidence="1">Gas vesicle protein</fullName>
    </submittedName>
</protein>
<gene>
    <name evidence="1" type="ORF">SAMN06265348_12411</name>
</gene>
<dbReference type="EMBL" id="FXTN01000024">
    <property type="protein sequence ID" value="SMO99618.1"/>
    <property type="molecule type" value="Genomic_DNA"/>
</dbReference>
<accession>A0A521FTY5</accession>
<keyword evidence="2" id="KW-1185">Reference proteome</keyword>
<dbReference type="Pfam" id="PF12732">
    <property type="entry name" value="YtxH"/>
    <property type="match status" value="1"/>
</dbReference>
<dbReference type="OrthoDB" id="9950376at2"/>
<dbReference type="Proteomes" id="UP000320300">
    <property type="component" value="Unassembled WGS sequence"/>
</dbReference>
<dbReference type="PANTHER" id="PTHR35792">
    <property type="entry name" value="GENERAL STRESS PROTEIN"/>
    <property type="match status" value="1"/>
</dbReference>
<name>A0A521FTY5_9SPHI</name>
<organism evidence="1 2">
    <name type="scientific">Pedobacter westerhofensis</name>
    <dbReference type="NCBI Taxonomy" id="425512"/>
    <lineage>
        <taxon>Bacteria</taxon>
        <taxon>Pseudomonadati</taxon>
        <taxon>Bacteroidota</taxon>
        <taxon>Sphingobacteriia</taxon>
        <taxon>Sphingobacteriales</taxon>
        <taxon>Sphingobacteriaceae</taxon>
        <taxon>Pedobacter</taxon>
    </lineage>
</organism>